<dbReference type="Proteomes" id="UP000267521">
    <property type="component" value="Unassembled WGS sequence"/>
</dbReference>
<dbReference type="EMBL" id="RDQM01000014">
    <property type="protein sequence ID" value="RMW96044.1"/>
    <property type="molecule type" value="Genomic_DNA"/>
</dbReference>
<reference evidence="1 2" key="1">
    <citation type="submission" date="2018-10" db="EMBL/GenBank/DDBJ databases">
        <title>Comamonadaceae CDC group NO-1 genome sequencing and assembly.</title>
        <authorList>
            <person name="Bernier A.-M."/>
            <person name="Bernard K."/>
        </authorList>
    </citation>
    <scope>NUCLEOTIDE SEQUENCE [LARGE SCALE GENOMIC DNA]</scope>
    <source>
        <strain evidence="1 2">NML970147</strain>
    </source>
</reference>
<dbReference type="AlphaFoldDB" id="A0A3M6Q004"/>
<evidence type="ECO:0000313" key="2">
    <source>
        <dbReference type="Proteomes" id="UP000267521"/>
    </source>
</evidence>
<organism evidence="1 2">
    <name type="scientific">Allofranklinella schreckenbergeri</name>
    <dbReference type="NCBI Taxonomy" id="1076744"/>
    <lineage>
        <taxon>Bacteria</taxon>
        <taxon>Pseudomonadati</taxon>
        <taxon>Pseudomonadota</taxon>
        <taxon>Betaproteobacteria</taxon>
        <taxon>Burkholderiales</taxon>
        <taxon>Comamonadaceae</taxon>
        <taxon>Allofranklinella</taxon>
    </lineage>
</organism>
<sequence length="1056" mass="112757">MPSVQRFLSGHNNAARTAALSASSVRASRAIERVRAARTGGGNVRLSGDYTGHEATAIDVEIVAAGGIPRASRPQFAGVGNGQLSVQGVEAAAPLQSLTLTLADLGIPTQTASLDVRTVQIRARAAGAAGNQIRLSVQPKLTRAPTDWALLSDWPAGGALQQGEQWDWGALPLSAQGELDERSPRIQVGHDPQVYRPYRVYKDGAWQFGLSPAPERALPKGAAVWLISGGYVVTVTDGQATQTYGDTGAGQGEIASFYDLLRALQGSALVEVAGVVAADRAVGGMAAIDVPLRTQAWLHSLSGKVELKDVTIPPLAPTQSLIVRCINADVVGRERWSVVGDVSGALAEAVTGQPYASAAARFVIPAKAANRESSGEHSFKYQPMPRAEGEGVPSVCLRPFRFGRNAKARTVTFRYQLRPPADCSCSDMPTPRLSLSCLGLDSSGGDMPLDPAHQSRLQTLYEWRKNFIASNTAQYYAIAKDMDFADLVTRHFAEALAEIYEVAAALAEWDAALVDMRADLQGLEGLQWTDFSGSNLNHYNNIDRLNNESIAVNTPSELLEVYGDNKKSWMRQTLSTRIADLARKYAARMDYCRALAGILPKSDTSSTDAGGCWIDHGGSHWWVDAEGYYLPAFSNKPYISSRRDADTGKPVSTMEFGFGLVVACPERLKEGDEITLRILTVSGERPYQEGDEAVIQTVAGAPAWLSGGVDGTDVQTWHVLGSVSGSLPDYIVPTNGAAAPVYNQAGVQLRLALGGIPFALGDAFSLSVEAGQWRWRRDGGPWSAAANIPATAAGDDTSAAPLADGLHVQFIAGAAPSFVPGDAYNFAVHQPWAVNHIHNAHERAWGWAGGAGSLTIDLGAPTPIEAIALARYHLPAGAQVRIAIDGGAPHTLETSGPVAVWMLPAPVQAARLTITVAQAEGGHIGWVWAGVPLSTDHHASQCQRTRRWAVGRAGGINPAGLYAGAGDGWRLAWSPSDWSASRLVQDDMDRLMALLDWAQQKDEPLILVPHHRHPQDAALVRPGADALEITDQHAWQADDVQHRLLSATLELEPVYA</sequence>
<accession>A0A3M6Q004</accession>
<proteinExistence type="predicted"/>
<comment type="caution">
    <text evidence="1">The sequence shown here is derived from an EMBL/GenBank/DDBJ whole genome shotgun (WGS) entry which is preliminary data.</text>
</comment>
<gene>
    <name evidence="1" type="ORF">EBQ26_10585</name>
</gene>
<dbReference type="RefSeq" id="WP_122238988.1">
    <property type="nucleotide sequence ID" value="NZ_RDQM01000014.1"/>
</dbReference>
<protein>
    <submittedName>
        <fullName evidence="1">Uncharacterized protein</fullName>
    </submittedName>
</protein>
<evidence type="ECO:0000313" key="1">
    <source>
        <dbReference type="EMBL" id="RMW96044.1"/>
    </source>
</evidence>
<name>A0A3M6Q004_9BURK</name>